<evidence type="ECO:0000313" key="1">
    <source>
        <dbReference type="EMBL" id="GGP01375.1"/>
    </source>
</evidence>
<evidence type="ECO:0000313" key="2">
    <source>
        <dbReference type="Proteomes" id="UP000620064"/>
    </source>
</evidence>
<dbReference type="Proteomes" id="UP000620064">
    <property type="component" value="Unassembled WGS sequence"/>
</dbReference>
<sequence length="66" mass="7801">MPISEKIDFGIYHNGLDLKLKSEAINVDFYRISLKKHQRSSIANSTIKMNAIKEMYHYKNKKRCLQ</sequence>
<accession>A0ABQ2NEI4</accession>
<comment type="caution">
    <text evidence="1">The sequence shown here is derived from an EMBL/GenBank/DDBJ whole genome shotgun (WGS) entry which is preliminary data.</text>
</comment>
<name>A0ABQ2NEI4_9FLAO</name>
<gene>
    <name evidence="1" type="ORF">GCM10010992_01520</name>
</gene>
<keyword evidence="2" id="KW-1185">Reference proteome</keyword>
<proteinExistence type="predicted"/>
<protein>
    <submittedName>
        <fullName evidence="1">Uncharacterized protein</fullName>
    </submittedName>
</protein>
<organism evidence="1 2">
    <name type="scientific">Cloacibacterium rupense</name>
    <dbReference type="NCBI Taxonomy" id="517423"/>
    <lineage>
        <taxon>Bacteria</taxon>
        <taxon>Pseudomonadati</taxon>
        <taxon>Bacteroidota</taxon>
        <taxon>Flavobacteriia</taxon>
        <taxon>Flavobacteriales</taxon>
        <taxon>Weeksellaceae</taxon>
    </lineage>
</organism>
<reference evidence="2" key="1">
    <citation type="journal article" date="2019" name="Int. J. Syst. Evol. Microbiol.">
        <title>The Global Catalogue of Microorganisms (GCM) 10K type strain sequencing project: providing services to taxonomists for standard genome sequencing and annotation.</title>
        <authorList>
            <consortium name="The Broad Institute Genomics Platform"/>
            <consortium name="The Broad Institute Genome Sequencing Center for Infectious Disease"/>
            <person name="Wu L."/>
            <person name="Ma J."/>
        </authorList>
    </citation>
    <scope>NUCLEOTIDE SEQUENCE [LARGE SCALE GENOMIC DNA]</scope>
    <source>
        <strain evidence="2">CGMCC 1.7656</strain>
    </source>
</reference>
<dbReference type="EMBL" id="BMLV01000001">
    <property type="protein sequence ID" value="GGP01375.1"/>
    <property type="molecule type" value="Genomic_DNA"/>
</dbReference>